<protein>
    <recommendedName>
        <fullName evidence="1">ER-bound oxygenase mpaB/mpaB'/Rubber oxygenase catalytic domain-containing protein</fullName>
    </recommendedName>
</protein>
<dbReference type="PANTHER" id="PTHR36151">
    <property type="entry name" value="BLR2777 PROTEIN"/>
    <property type="match status" value="1"/>
</dbReference>
<accession>A0A918NDA8</accession>
<dbReference type="AlphaFoldDB" id="A0A918NDA8"/>
<sequence length="361" mass="39450">MPFEHSGSGVAQGRCPQAGAVSTSMLPGLAARPTGGPHAALVPCVRRLGPPPKPLGTVPVPALRMAPPSDPGHTAHVEASGKGDPGLFGPRSVTWQMHGDPMMWVAGVRALYLQALYPRAVRGVMQNSDFRRDAWGRLMRTADFVGTTTYGTTAAAERAGARVRKIHTLLTATDPATGERYRIDEPGLLLWVHCAEIDSYLHVVRRSGFALTDAQADRYIDEHRVSARLVGLDRAEVPRDRKELAAYFERMRPELAAGPEARDVDDFLRSPPTPALLVPARALLWRRVADLAYASLPPYAHELYGRPVRPPGTVTRHLRLTGTVLRRVPARLRWQLPPKHIVRAVSRLGPGSRPAPYKVGP</sequence>
<evidence type="ECO:0000313" key="2">
    <source>
        <dbReference type="EMBL" id="GGX59056.1"/>
    </source>
</evidence>
<evidence type="ECO:0000259" key="1">
    <source>
        <dbReference type="Pfam" id="PF09995"/>
    </source>
</evidence>
<dbReference type="EMBL" id="BMWD01000008">
    <property type="protein sequence ID" value="GGX59056.1"/>
    <property type="molecule type" value="Genomic_DNA"/>
</dbReference>
<dbReference type="PANTHER" id="PTHR36151:SF3">
    <property type="entry name" value="ER-BOUND OXYGENASE MPAB_MPAB'_RUBBER OXYGENASE CATALYTIC DOMAIN-CONTAINING PROTEIN"/>
    <property type="match status" value="1"/>
</dbReference>
<dbReference type="GO" id="GO:0016491">
    <property type="term" value="F:oxidoreductase activity"/>
    <property type="evidence" value="ECO:0007669"/>
    <property type="project" value="InterPro"/>
</dbReference>
<feature type="domain" description="ER-bound oxygenase mpaB/mpaB'/Rubber oxygenase catalytic" evidence="1">
    <location>
        <begin position="95"/>
        <end position="326"/>
    </location>
</feature>
<reference evidence="2" key="2">
    <citation type="submission" date="2020-09" db="EMBL/GenBank/DDBJ databases">
        <authorList>
            <person name="Sun Q."/>
            <person name="Ohkuma M."/>
        </authorList>
    </citation>
    <scope>NUCLEOTIDE SEQUENCE</scope>
    <source>
        <strain evidence="2">JCM 4956</strain>
    </source>
</reference>
<name>A0A918NDA8_9ACTN</name>
<keyword evidence="3" id="KW-1185">Reference proteome</keyword>
<reference evidence="2" key="1">
    <citation type="journal article" date="2014" name="Int. J. Syst. Evol. Microbiol.">
        <title>Complete genome sequence of Corynebacterium casei LMG S-19264T (=DSM 44701T), isolated from a smear-ripened cheese.</title>
        <authorList>
            <consortium name="US DOE Joint Genome Institute (JGI-PGF)"/>
            <person name="Walter F."/>
            <person name="Albersmeier A."/>
            <person name="Kalinowski J."/>
            <person name="Ruckert C."/>
        </authorList>
    </citation>
    <scope>NUCLEOTIDE SEQUENCE</scope>
    <source>
        <strain evidence="2">JCM 4956</strain>
    </source>
</reference>
<dbReference type="InterPro" id="IPR018713">
    <property type="entry name" value="MPAB/Lcp_cat_dom"/>
</dbReference>
<dbReference type="Pfam" id="PF09995">
    <property type="entry name" value="MPAB_Lcp_cat"/>
    <property type="match status" value="1"/>
</dbReference>
<proteinExistence type="predicted"/>
<dbReference type="Proteomes" id="UP000645555">
    <property type="component" value="Unassembled WGS sequence"/>
</dbReference>
<comment type="caution">
    <text evidence="2">The sequence shown here is derived from an EMBL/GenBank/DDBJ whole genome shotgun (WGS) entry which is preliminary data.</text>
</comment>
<evidence type="ECO:0000313" key="3">
    <source>
        <dbReference type="Proteomes" id="UP000645555"/>
    </source>
</evidence>
<gene>
    <name evidence="2" type="ORF">GCM10010515_28580</name>
</gene>
<organism evidence="2 3">
    <name type="scientific">Streptomyces fructofermentans</name>
    <dbReference type="NCBI Taxonomy" id="152141"/>
    <lineage>
        <taxon>Bacteria</taxon>
        <taxon>Bacillati</taxon>
        <taxon>Actinomycetota</taxon>
        <taxon>Actinomycetes</taxon>
        <taxon>Kitasatosporales</taxon>
        <taxon>Streptomycetaceae</taxon>
        <taxon>Streptomyces</taxon>
    </lineage>
</organism>